<dbReference type="InterPro" id="IPR001482">
    <property type="entry name" value="T2SS/T4SS_dom"/>
</dbReference>
<evidence type="ECO:0000256" key="2">
    <source>
        <dbReference type="ARBA" id="ARBA00022741"/>
    </source>
</evidence>
<dbReference type="EMBL" id="JANGAB010000003">
    <property type="protein sequence ID" value="MCQ4949562.1"/>
    <property type="molecule type" value="Genomic_DNA"/>
</dbReference>
<dbReference type="Gene3D" id="3.30.300.160">
    <property type="entry name" value="Type II secretion system, protein E, N-terminal domain"/>
    <property type="match status" value="1"/>
</dbReference>
<feature type="domain" description="Type II secretion system protein GspE N-terminal" evidence="5">
    <location>
        <begin position="59"/>
        <end position="143"/>
    </location>
</feature>
<comment type="similarity">
    <text evidence="1">Belongs to the GSP E family.</text>
</comment>
<dbReference type="InterPro" id="IPR037257">
    <property type="entry name" value="T2SS_E_N_sf"/>
</dbReference>
<dbReference type="CDD" id="cd01129">
    <property type="entry name" value="PulE-GspE-like"/>
    <property type="match status" value="1"/>
</dbReference>
<dbReference type="PANTHER" id="PTHR30258">
    <property type="entry name" value="TYPE II SECRETION SYSTEM PROTEIN GSPE-RELATED"/>
    <property type="match status" value="1"/>
</dbReference>
<keyword evidence="2" id="KW-0547">Nucleotide-binding</keyword>
<dbReference type="Gene3D" id="3.30.450.90">
    <property type="match status" value="1"/>
</dbReference>
<dbReference type="AlphaFoldDB" id="A0AAW5K9N0"/>
<feature type="domain" description="Bacterial type II secretion system protein E" evidence="4">
    <location>
        <begin position="171"/>
        <end position="549"/>
    </location>
</feature>
<dbReference type="Gene3D" id="3.40.50.300">
    <property type="entry name" value="P-loop containing nucleotide triphosphate hydrolases"/>
    <property type="match status" value="1"/>
</dbReference>
<reference evidence="6" key="1">
    <citation type="submission" date="2022-06" db="EMBL/GenBank/DDBJ databases">
        <title>Isolation of gut microbiota from human fecal samples.</title>
        <authorList>
            <person name="Pamer E.G."/>
            <person name="Barat B."/>
            <person name="Waligurski E."/>
            <person name="Medina S."/>
            <person name="Paddock L."/>
            <person name="Mostad J."/>
        </authorList>
    </citation>
    <scope>NUCLEOTIDE SEQUENCE</scope>
    <source>
        <strain evidence="6">DFI.7.96</strain>
    </source>
</reference>
<dbReference type="GO" id="GO:0005886">
    <property type="term" value="C:plasma membrane"/>
    <property type="evidence" value="ECO:0007669"/>
    <property type="project" value="TreeGrafter"/>
</dbReference>
<evidence type="ECO:0000259" key="4">
    <source>
        <dbReference type="Pfam" id="PF00437"/>
    </source>
</evidence>
<evidence type="ECO:0000259" key="5">
    <source>
        <dbReference type="Pfam" id="PF05157"/>
    </source>
</evidence>
<dbReference type="Pfam" id="PF05157">
    <property type="entry name" value="MshEN"/>
    <property type="match status" value="1"/>
</dbReference>
<accession>A0AAW5K9N0</accession>
<name>A0AAW5K9N0_9FIRM</name>
<protein>
    <submittedName>
        <fullName evidence="6">GspE/PulE family protein</fullName>
    </submittedName>
</protein>
<dbReference type="RefSeq" id="WP_185915894.1">
    <property type="nucleotide sequence ID" value="NZ_JACMSD010000004.1"/>
</dbReference>
<dbReference type="Proteomes" id="UP001205063">
    <property type="component" value="Unassembled WGS sequence"/>
</dbReference>
<gene>
    <name evidence="6" type="ORF">NE646_07760</name>
</gene>
<dbReference type="InterPro" id="IPR027417">
    <property type="entry name" value="P-loop_NTPase"/>
</dbReference>
<sequence length="556" mass="61219">MKNIPIGEVLKEYGYITEEQLQQALAAQKQNRSRRLGEILEDMGFVTERQKLEALGQRMGLPVVDLATYEVDTDAVAKIPKQLALRHGVIAVAQQGGHLVVATSDPLNFYGTEEVRQITGMPVDSLLAEKAPIDAAIAHYYAEIGAKLAAEQANKDVEPLPISPIEVEEGEGDAPVVKLLASLLDRGYNSGASDIHVEPFEQQTSVRMRLDGVIVDFVTLSPAIHPSLITRIKILAGLDIAERRQPQDGHFRQKVDGQDVNIRVSIIPTIYGEKAVLRFLNQNTPIDRAGQFGMDDDNYQKFSQMLRSPHGIIYMTGPTGSGKTTTLYMILEQMAQRTLNISTIEDPVERDIFRINQMQVNTAAGLTFDAGLRALLRQDPDVIMVGETRDSETASISVRAAITGHLVFSTLHTNDALSAIVRLQDMGLPAYMVANSLVGIVAQRLVRKVCPHCAEEYAPDETERAALGVDLPRLRRGKGCHICGHTGYKGRIAIHEVAVVDRQIRRMISAGAAMDDITQYARESQGMRTLRDSALQLVKNGVTTVDEFLKVTYYAD</sequence>
<organism evidence="6 7">
    <name type="scientific">Bittarella massiliensis</name>
    <name type="common">ex Durand et al. 2017</name>
    <dbReference type="NCBI Taxonomy" id="1720313"/>
    <lineage>
        <taxon>Bacteria</taxon>
        <taxon>Bacillati</taxon>
        <taxon>Bacillota</taxon>
        <taxon>Clostridia</taxon>
        <taxon>Eubacteriales</taxon>
        <taxon>Oscillospiraceae</taxon>
        <taxon>Bittarella (ex Durand et al. 2017)</taxon>
    </lineage>
</organism>
<proteinExistence type="inferred from homology"/>
<dbReference type="InterPro" id="IPR007831">
    <property type="entry name" value="T2SS_GspE_N"/>
</dbReference>
<comment type="caution">
    <text evidence="6">The sequence shown here is derived from an EMBL/GenBank/DDBJ whole genome shotgun (WGS) entry which is preliminary data.</text>
</comment>
<dbReference type="GO" id="GO:0016887">
    <property type="term" value="F:ATP hydrolysis activity"/>
    <property type="evidence" value="ECO:0007669"/>
    <property type="project" value="TreeGrafter"/>
</dbReference>
<keyword evidence="3" id="KW-0067">ATP-binding</keyword>
<dbReference type="SUPFAM" id="SSF52540">
    <property type="entry name" value="P-loop containing nucleoside triphosphate hydrolases"/>
    <property type="match status" value="1"/>
</dbReference>
<evidence type="ECO:0000256" key="3">
    <source>
        <dbReference type="ARBA" id="ARBA00022840"/>
    </source>
</evidence>
<dbReference type="SUPFAM" id="SSF160246">
    <property type="entry name" value="EspE N-terminal domain-like"/>
    <property type="match status" value="1"/>
</dbReference>
<evidence type="ECO:0000313" key="6">
    <source>
        <dbReference type="EMBL" id="MCQ4949562.1"/>
    </source>
</evidence>
<evidence type="ECO:0000256" key="1">
    <source>
        <dbReference type="ARBA" id="ARBA00006611"/>
    </source>
</evidence>
<evidence type="ECO:0000313" key="7">
    <source>
        <dbReference type="Proteomes" id="UP001205063"/>
    </source>
</evidence>
<dbReference type="GO" id="GO:0005524">
    <property type="term" value="F:ATP binding"/>
    <property type="evidence" value="ECO:0007669"/>
    <property type="project" value="UniProtKB-KW"/>
</dbReference>
<dbReference type="PANTHER" id="PTHR30258:SF2">
    <property type="entry name" value="COMG OPERON PROTEIN 1"/>
    <property type="match status" value="1"/>
</dbReference>
<dbReference type="Pfam" id="PF00437">
    <property type="entry name" value="T2SSE"/>
    <property type="match status" value="1"/>
</dbReference>